<evidence type="ECO:0000256" key="5">
    <source>
        <dbReference type="SAM" id="MobiDB-lite"/>
    </source>
</evidence>
<evidence type="ECO:0000313" key="7">
    <source>
        <dbReference type="EMBL" id="KAF7546285.1"/>
    </source>
</evidence>
<dbReference type="InterPro" id="IPR011013">
    <property type="entry name" value="Gal_mutarotase_sf_dom"/>
</dbReference>
<dbReference type="PRINTS" id="PR00132">
    <property type="entry name" value="GLHYDRLASE2"/>
</dbReference>
<dbReference type="InterPro" id="IPR050347">
    <property type="entry name" value="Bact_Beta-galactosidase"/>
</dbReference>
<dbReference type="GO" id="GO:0009341">
    <property type="term" value="C:beta-galactosidase complex"/>
    <property type="evidence" value="ECO:0007669"/>
    <property type="project" value="InterPro"/>
</dbReference>
<proteinExistence type="inferred from homology"/>
<dbReference type="InterPro" id="IPR014718">
    <property type="entry name" value="GH-type_carb-bd"/>
</dbReference>
<gene>
    <name evidence="7" type="ORF">G7Z17_g8554</name>
</gene>
<dbReference type="GO" id="GO:0030246">
    <property type="term" value="F:carbohydrate binding"/>
    <property type="evidence" value="ECO:0007669"/>
    <property type="project" value="InterPro"/>
</dbReference>
<feature type="domain" description="Beta galactosidase small chain/" evidence="6">
    <location>
        <begin position="758"/>
        <end position="1045"/>
    </location>
</feature>
<dbReference type="InterPro" id="IPR006101">
    <property type="entry name" value="Glyco_hydro_2"/>
</dbReference>
<dbReference type="Pfam" id="PF02929">
    <property type="entry name" value="Bgal_small_N"/>
    <property type="match status" value="1"/>
</dbReference>
<dbReference type="InterPro" id="IPR006104">
    <property type="entry name" value="Glyco_hydro_2_N"/>
</dbReference>
<dbReference type="InterPro" id="IPR013783">
    <property type="entry name" value="Ig-like_fold"/>
</dbReference>
<reference evidence="7" key="1">
    <citation type="submission" date="2020-03" db="EMBL/GenBank/DDBJ databases">
        <title>Draft Genome Sequence of Cylindrodendrum hubeiense.</title>
        <authorList>
            <person name="Buettner E."/>
            <person name="Kellner H."/>
        </authorList>
    </citation>
    <scope>NUCLEOTIDE SEQUENCE</scope>
    <source>
        <strain evidence="7">IHI 201604</strain>
    </source>
</reference>
<dbReference type="InterPro" id="IPR017853">
    <property type="entry name" value="GH"/>
</dbReference>
<dbReference type="SUPFAM" id="SSF74650">
    <property type="entry name" value="Galactose mutarotase-like"/>
    <property type="match status" value="1"/>
</dbReference>
<accession>A0A9P5H3D0</accession>
<dbReference type="AlphaFoldDB" id="A0A9P5H3D0"/>
<dbReference type="SUPFAM" id="SSF49785">
    <property type="entry name" value="Galactose-binding domain-like"/>
    <property type="match status" value="1"/>
</dbReference>
<dbReference type="Proteomes" id="UP000722485">
    <property type="component" value="Unassembled WGS sequence"/>
</dbReference>
<evidence type="ECO:0000256" key="4">
    <source>
        <dbReference type="ARBA" id="ARBA00032230"/>
    </source>
</evidence>
<evidence type="ECO:0000256" key="2">
    <source>
        <dbReference type="ARBA" id="ARBA00022801"/>
    </source>
</evidence>
<dbReference type="FunFam" id="2.60.120.260:FF:000125">
    <property type="entry name" value="Intracellular beta-galactosidase BgaD"/>
    <property type="match status" value="1"/>
</dbReference>
<comment type="caution">
    <text evidence="7">The sequence shown here is derived from an EMBL/GenBank/DDBJ whole genome shotgun (WGS) entry which is preliminary data.</text>
</comment>
<dbReference type="Pfam" id="PF00703">
    <property type="entry name" value="Glyco_hydro_2"/>
    <property type="match status" value="1"/>
</dbReference>
<dbReference type="GO" id="GO:0004565">
    <property type="term" value="F:beta-galactosidase activity"/>
    <property type="evidence" value="ECO:0007669"/>
    <property type="project" value="InterPro"/>
</dbReference>
<dbReference type="SMART" id="SM01038">
    <property type="entry name" value="Bgal_small_N"/>
    <property type="match status" value="1"/>
</dbReference>
<dbReference type="Pfam" id="PF16353">
    <property type="entry name" value="LacZ_4"/>
    <property type="match status" value="1"/>
</dbReference>
<organism evidence="7 8">
    <name type="scientific">Cylindrodendrum hubeiense</name>
    <dbReference type="NCBI Taxonomy" id="595255"/>
    <lineage>
        <taxon>Eukaryota</taxon>
        <taxon>Fungi</taxon>
        <taxon>Dikarya</taxon>
        <taxon>Ascomycota</taxon>
        <taxon>Pezizomycotina</taxon>
        <taxon>Sordariomycetes</taxon>
        <taxon>Hypocreomycetidae</taxon>
        <taxon>Hypocreales</taxon>
        <taxon>Nectriaceae</taxon>
        <taxon>Cylindrodendrum</taxon>
    </lineage>
</organism>
<dbReference type="PANTHER" id="PTHR46323:SF1">
    <property type="entry name" value="LACTASE"/>
    <property type="match status" value="1"/>
</dbReference>
<dbReference type="FunFam" id="3.20.20.80:FF:000018">
    <property type="entry name" value="Beta-galactosidase"/>
    <property type="match status" value="1"/>
</dbReference>
<dbReference type="InterPro" id="IPR023232">
    <property type="entry name" value="Glyco_hydro_2_AS"/>
</dbReference>
<evidence type="ECO:0000256" key="3">
    <source>
        <dbReference type="ARBA" id="ARBA00023295"/>
    </source>
</evidence>
<dbReference type="Gene3D" id="2.60.40.10">
    <property type="entry name" value="Immunoglobulins"/>
    <property type="match status" value="2"/>
</dbReference>
<dbReference type="GO" id="GO:0005990">
    <property type="term" value="P:lactose catabolic process"/>
    <property type="evidence" value="ECO:0007669"/>
    <property type="project" value="TreeGrafter"/>
</dbReference>
<feature type="region of interest" description="Disordered" evidence="5">
    <location>
        <begin position="1"/>
        <end position="20"/>
    </location>
</feature>
<evidence type="ECO:0000259" key="6">
    <source>
        <dbReference type="SMART" id="SM01038"/>
    </source>
</evidence>
<dbReference type="InterPro" id="IPR008979">
    <property type="entry name" value="Galactose-bd-like_sf"/>
</dbReference>
<evidence type="ECO:0000313" key="8">
    <source>
        <dbReference type="Proteomes" id="UP000722485"/>
    </source>
</evidence>
<dbReference type="Pfam" id="PF02836">
    <property type="entry name" value="Glyco_hydro_2_C"/>
    <property type="match status" value="1"/>
</dbReference>
<comment type="similarity">
    <text evidence="1">Belongs to the glycosyl hydrolase 2 family.</text>
</comment>
<dbReference type="PANTHER" id="PTHR46323">
    <property type="entry name" value="BETA-GALACTOSIDASE"/>
    <property type="match status" value="1"/>
</dbReference>
<keyword evidence="3" id="KW-0326">Glycosidase</keyword>
<dbReference type="Pfam" id="PF02837">
    <property type="entry name" value="Glyco_hydro_2_N"/>
    <property type="match status" value="1"/>
</dbReference>
<dbReference type="SUPFAM" id="SSF51445">
    <property type="entry name" value="(Trans)glycosidases"/>
    <property type="match status" value="1"/>
</dbReference>
<dbReference type="Gene3D" id="3.20.20.80">
    <property type="entry name" value="Glycosidases"/>
    <property type="match status" value="1"/>
</dbReference>
<dbReference type="Gene3D" id="2.60.120.260">
    <property type="entry name" value="Galactose-binding domain-like"/>
    <property type="match status" value="1"/>
</dbReference>
<keyword evidence="2" id="KW-0378">Hydrolase</keyword>
<dbReference type="Gene3D" id="2.70.98.10">
    <property type="match status" value="1"/>
</dbReference>
<protein>
    <recommendedName>
        <fullName evidence="4">Lactase</fullName>
    </recommendedName>
</protein>
<dbReference type="InterPro" id="IPR006103">
    <property type="entry name" value="Glyco_hydro_2_cat"/>
</dbReference>
<dbReference type="PROSITE" id="PS00608">
    <property type="entry name" value="GLYCOSYL_HYDROL_F2_2"/>
    <property type="match status" value="1"/>
</dbReference>
<dbReference type="InterPro" id="IPR036156">
    <property type="entry name" value="Beta-gal/glucu_dom_sf"/>
</dbReference>
<dbReference type="EMBL" id="JAANBB010000219">
    <property type="protein sequence ID" value="KAF7546285.1"/>
    <property type="molecule type" value="Genomic_DNA"/>
</dbReference>
<sequence length="1047" mass="117367">MRIARPQGISPQEHESRPDYANEAVFRRNCLPTRSYHIPETSVLLNGSWDFHIASTPLEAPEPTPAKGEGVSWGKLNVPGHWQLQGHGKPWYTNVQYPIPVCPPHVPTENPTGTYRRIFHIPSTWDANSQLRLRFDGVDSAYHIWVNGILVGYAQGSRNPSEFDVTEYVDREVPNEVFVRVYQWSDGTYIEDQDQWWLSGIFRDVHLIAFPKETRIEDWFLRTDLDKKYENATLLATVDILAKEKGDLELTVSELNSGRVLASTTTSVAQNDTRVDLKLDISNPNKWTAETPYLYNVELSLKIDGSDTPYKIQQRIGFRKVELIDGLMTVNGKPIRLRGVNRHEHHPLFGRAVPLEFVKRDLLLMKTHNINALRCSHQPNDARILDLCDELGLWVMDEADLECHGFYDVVARPLDIPEEMDYGERKKLTFPQAAKFTSDNPSWKAAYLDRMESMVQRDKNHTSVIVWSLGNEAFYGSNHVAMSEYGRKVDPGRLIHYEGDEDAVSTQMYSYMYPSVDRLIKHAKEVGVVDGKFEKPIILCEYGHAMGNGPGLLEDYEQAFRDHPRLQGGFIWEWANHGLWKEDSGYYAYGGDFGDFPNDRTFVMDGMVNSEHNPTPGLTEFKKVIQPVRFEVDNGVITVENTHDFTDLSYLAATFKLEEFGNKTRLLTAGSLDLPAIKAGEKGTIAIPAEALNYKSDGEVHLTVSLTLKHQTLWADIGHEVAWSQHRLQTAKAKSADLPILDKPSSKLHVSTKGSLVVVAGTEFAFTFDRARGALKKWTANGRTLLDADPKTGVAIVPSFWRPATDNDVPLSLPYWKRFGVDDLTSQLRSLDIDSSSPDKTVLKAHTVITPPVLGWGWDCEIEYTVTAVGALIVNASRLKPTGSFPSHVPRIGLNLHASKSLDQVRWLGLGPGESYPDKKSSQRVGVWEVGSVSELQVPYDVPQENGNRLETRWVSLTDPRSQGTGIRVSRLDSGDDAEFSFVASRNSVDNIHAAEHPPDLVEGDATYLRVDAKVAGVGTAACGPGVRDDLLVKTAETGFKFKIEHI</sequence>
<dbReference type="InterPro" id="IPR032312">
    <property type="entry name" value="LacZ_4"/>
</dbReference>
<dbReference type="OrthoDB" id="408320at2759"/>
<dbReference type="InterPro" id="IPR006102">
    <property type="entry name" value="Ig-like_GH2"/>
</dbReference>
<name>A0A9P5H3D0_9HYPO</name>
<evidence type="ECO:0000256" key="1">
    <source>
        <dbReference type="ARBA" id="ARBA00007401"/>
    </source>
</evidence>
<dbReference type="SUPFAM" id="SSF49303">
    <property type="entry name" value="beta-Galactosidase/glucuronidase domain"/>
    <property type="match status" value="2"/>
</dbReference>
<dbReference type="InterPro" id="IPR004199">
    <property type="entry name" value="B-gal_small/dom_5"/>
</dbReference>
<keyword evidence="8" id="KW-1185">Reference proteome</keyword>